<keyword evidence="2 3" id="KW-0732">Signal</keyword>
<dbReference type="AlphaFoldDB" id="A0A1W2ERA9"/>
<organism evidence="4 5">
    <name type="scientific">Desulfocicer vacuolatum DSM 3385</name>
    <dbReference type="NCBI Taxonomy" id="1121400"/>
    <lineage>
        <taxon>Bacteria</taxon>
        <taxon>Pseudomonadati</taxon>
        <taxon>Thermodesulfobacteriota</taxon>
        <taxon>Desulfobacteria</taxon>
        <taxon>Desulfobacterales</taxon>
        <taxon>Desulfobacteraceae</taxon>
        <taxon>Desulfocicer</taxon>
    </lineage>
</organism>
<evidence type="ECO:0000256" key="3">
    <source>
        <dbReference type="SAM" id="SignalP"/>
    </source>
</evidence>
<dbReference type="GO" id="GO:0055085">
    <property type="term" value="P:transmembrane transport"/>
    <property type="evidence" value="ECO:0007669"/>
    <property type="project" value="InterPro"/>
</dbReference>
<sequence length="290" mass="31870">MRKLLLALMVTTLLCAFSNPLIAGNGWPKKIKIGFIPTEGGSGSLERFKPLTDFLESALGMEIEPFSASDYAGIITAMAHKHIDFAYFGPKSYIEAAEKANAEALVLELNDKGMAGYTGLLITQANSKIKTIDDIKDKTFCFTDPNSTSGYLVPNVLFARDLKVDPNKYFSKVSFSGAHGNSILAVKNGKIEVAATNDIDLNRMIEKGQVSMNDFRILWRSELIPGAPMAARKDLPTSLKAAFTGAMLMFNELPGAKEKLQNGGYRYTNDATYDVIRYMKRLKNELAAKN</sequence>
<accession>A0A1W2ERA9</accession>
<dbReference type="STRING" id="1121400.SAMN02746065_14013"/>
<feature type="signal peptide" evidence="3">
    <location>
        <begin position="1"/>
        <end position="23"/>
    </location>
</feature>
<dbReference type="GO" id="GO:0015716">
    <property type="term" value="P:organic phosphonate transport"/>
    <property type="evidence" value="ECO:0007669"/>
    <property type="project" value="InterPro"/>
</dbReference>
<comment type="similarity">
    <text evidence="1">Belongs to the phosphate/phosphite/phosphonate binding protein family.</text>
</comment>
<dbReference type="EMBL" id="FWXY01000040">
    <property type="protein sequence ID" value="SMD12249.1"/>
    <property type="molecule type" value="Genomic_DNA"/>
</dbReference>
<dbReference type="PANTHER" id="PTHR35841">
    <property type="entry name" value="PHOSPHONATES-BINDING PERIPLASMIC PROTEIN"/>
    <property type="match status" value="1"/>
</dbReference>
<dbReference type="InterPro" id="IPR017797">
    <property type="entry name" value="Phosphnate-bd"/>
</dbReference>
<keyword evidence="5" id="KW-1185">Reference proteome</keyword>
<gene>
    <name evidence="4" type="ORF">SAMN02746065_14013</name>
</gene>
<name>A0A1W2ERA9_9BACT</name>
<feature type="chain" id="PRO_5013139725" evidence="3">
    <location>
        <begin position="24"/>
        <end position="290"/>
    </location>
</feature>
<dbReference type="Gene3D" id="3.40.190.10">
    <property type="entry name" value="Periplasmic binding protein-like II"/>
    <property type="match status" value="2"/>
</dbReference>
<dbReference type="InterPro" id="IPR005770">
    <property type="entry name" value="PhnD"/>
</dbReference>
<dbReference type="OrthoDB" id="527737at2"/>
<dbReference type="PANTHER" id="PTHR35841:SF1">
    <property type="entry name" value="PHOSPHONATES-BINDING PERIPLASMIC PROTEIN"/>
    <property type="match status" value="1"/>
</dbReference>
<dbReference type="Proteomes" id="UP000192418">
    <property type="component" value="Unassembled WGS sequence"/>
</dbReference>
<dbReference type="RefSeq" id="WP_084071780.1">
    <property type="nucleotide sequence ID" value="NZ_FWXY01000040.1"/>
</dbReference>
<evidence type="ECO:0000313" key="4">
    <source>
        <dbReference type="EMBL" id="SMD12249.1"/>
    </source>
</evidence>
<evidence type="ECO:0000256" key="1">
    <source>
        <dbReference type="ARBA" id="ARBA00007162"/>
    </source>
</evidence>
<dbReference type="GO" id="GO:0043190">
    <property type="term" value="C:ATP-binding cassette (ABC) transporter complex"/>
    <property type="evidence" value="ECO:0007669"/>
    <property type="project" value="InterPro"/>
</dbReference>
<dbReference type="SUPFAM" id="SSF53850">
    <property type="entry name" value="Periplasmic binding protein-like II"/>
    <property type="match status" value="1"/>
</dbReference>
<reference evidence="4 5" key="1">
    <citation type="submission" date="2017-04" db="EMBL/GenBank/DDBJ databases">
        <authorList>
            <person name="Afonso C.L."/>
            <person name="Miller P.J."/>
            <person name="Scott M.A."/>
            <person name="Spackman E."/>
            <person name="Goraichik I."/>
            <person name="Dimitrov K.M."/>
            <person name="Suarez D.L."/>
            <person name="Swayne D.E."/>
        </authorList>
    </citation>
    <scope>NUCLEOTIDE SEQUENCE [LARGE SCALE GENOMIC DNA]</scope>
    <source>
        <strain evidence="4 5">DSM 3385</strain>
    </source>
</reference>
<dbReference type="Pfam" id="PF12974">
    <property type="entry name" value="Phosphonate-bd"/>
    <property type="match status" value="1"/>
</dbReference>
<dbReference type="NCBIfam" id="TIGR03431">
    <property type="entry name" value="PhnD"/>
    <property type="match status" value="1"/>
</dbReference>
<evidence type="ECO:0000313" key="5">
    <source>
        <dbReference type="Proteomes" id="UP000192418"/>
    </source>
</evidence>
<evidence type="ECO:0000256" key="2">
    <source>
        <dbReference type="ARBA" id="ARBA00022729"/>
    </source>
</evidence>
<protein>
    <submittedName>
        <fullName evidence="4">Phosphonate transport system substrate-binding protein</fullName>
    </submittedName>
</protein>
<proteinExistence type="inferred from homology"/>
<dbReference type="CDD" id="cd01071">
    <property type="entry name" value="PBP2_PhnD_like"/>
    <property type="match status" value="1"/>
</dbReference>
<dbReference type="NCBIfam" id="TIGR01098">
    <property type="entry name" value="3A0109s03R"/>
    <property type="match status" value="1"/>
</dbReference>